<organism evidence="16 17">
    <name type="scientific">Alicyclobacillus dauci</name>
    <dbReference type="NCBI Taxonomy" id="1475485"/>
    <lineage>
        <taxon>Bacteria</taxon>
        <taxon>Bacillati</taxon>
        <taxon>Bacillota</taxon>
        <taxon>Bacilli</taxon>
        <taxon>Bacillales</taxon>
        <taxon>Alicyclobacillaceae</taxon>
        <taxon>Alicyclobacillus</taxon>
    </lineage>
</organism>
<dbReference type="PIRSF" id="PIRSF000530">
    <property type="entry name" value="Galactokinase"/>
    <property type="match status" value="1"/>
</dbReference>
<dbReference type="InterPro" id="IPR014721">
    <property type="entry name" value="Ribsml_uS5_D2-typ_fold_subgr"/>
</dbReference>
<keyword evidence="10 11" id="KW-0119">Carbohydrate metabolism</keyword>
<feature type="domain" description="Galactokinase N-terminal" evidence="15">
    <location>
        <begin position="20"/>
        <end position="59"/>
    </location>
</feature>
<dbReference type="PROSITE" id="PS00627">
    <property type="entry name" value="GHMP_KINASES_ATP"/>
    <property type="match status" value="1"/>
</dbReference>
<keyword evidence="4 11" id="KW-0479">Metal-binding</keyword>
<feature type="domain" description="GHMP kinase C-terminal" evidence="14">
    <location>
        <begin position="291"/>
        <end position="363"/>
    </location>
</feature>
<evidence type="ECO:0000256" key="3">
    <source>
        <dbReference type="ARBA" id="ARBA00022679"/>
    </source>
</evidence>
<feature type="binding site" evidence="11">
    <location>
        <position position="70"/>
    </location>
    <ligand>
        <name>ATP</name>
        <dbReference type="ChEBI" id="CHEBI:30616"/>
    </ligand>
</feature>
<keyword evidence="7 11" id="KW-0067">ATP-binding</keyword>
<dbReference type="SUPFAM" id="SSF55060">
    <property type="entry name" value="GHMP Kinase, C-terminal domain"/>
    <property type="match status" value="1"/>
</dbReference>
<feature type="domain" description="GHMP kinase N-terminal" evidence="13">
    <location>
        <begin position="94"/>
        <end position="182"/>
    </location>
</feature>
<dbReference type="PANTHER" id="PTHR10457">
    <property type="entry name" value="MEVALONATE KINASE/GALACTOKINASE"/>
    <property type="match status" value="1"/>
</dbReference>
<evidence type="ECO:0000259" key="13">
    <source>
        <dbReference type="Pfam" id="PF00288"/>
    </source>
</evidence>
<protein>
    <recommendedName>
        <fullName evidence="11 12">Galactokinase</fullName>
        <ecNumber evidence="11 12">2.7.1.6</ecNumber>
    </recommendedName>
    <alternativeName>
        <fullName evidence="11">Galactose kinase</fullName>
    </alternativeName>
</protein>
<feature type="active site" description="Proton acceptor" evidence="11">
    <location>
        <position position="175"/>
    </location>
</feature>
<comment type="pathway">
    <text evidence="11">Carbohydrate metabolism; galactose metabolism.</text>
</comment>
<evidence type="ECO:0000256" key="1">
    <source>
        <dbReference type="ARBA" id="ARBA00006566"/>
    </source>
</evidence>
<dbReference type="RefSeq" id="WP_268043242.1">
    <property type="nucleotide sequence ID" value="NZ_CP104064.1"/>
</dbReference>
<dbReference type="GO" id="GO:0004335">
    <property type="term" value="F:galactokinase activity"/>
    <property type="evidence" value="ECO:0007669"/>
    <property type="project" value="UniProtKB-EC"/>
</dbReference>
<dbReference type="InterPro" id="IPR006206">
    <property type="entry name" value="Mevalonate/galactokinase"/>
</dbReference>
<dbReference type="InterPro" id="IPR013750">
    <property type="entry name" value="GHMP_kinase_C_dom"/>
</dbReference>
<evidence type="ECO:0000256" key="12">
    <source>
        <dbReference type="NCBIfam" id="TIGR00131"/>
    </source>
</evidence>
<evidence type="ECO:0000313" key="17">
    <source>
        <dbReference type="Proteomes" id="UP001164803"/>
    </source>
</evidence>
<dbReference type="PRINTS" id="PR00473">
    <property type="entry name" value="GALCTOKINASE"/>
</dbReference>
<dbReference type="NCBIfam" id="TIGR00131">
    <property type="entry name" value="gal_kin"/>
    <property type="match status" value="1"/>
</dbReference>
<evidence type="ECO:0000259" key="14">
    <source>
        <dbReference type="Pfam" id="PF08544"/>
    </source>
</evidence>
<keyword evidence="9 11" id="KW-0299">Galactose metabolism</keyword>
<dbReference type="HAMAP" id="MF_00246">
    <property type="entry name" value="Galactokinase"/>
    <property type="match status" value="1"/>
</dbReference>
<accession>A0ABY6YZL0</accession>
<proteinExistence type="inferred from homology"/>
<dbReference type="InterPro" id="IPR019539">
    <property type="entry name" value="GalKase_N"/>
</dbReference>
<dbReference type="NCBIfam" id="NF003705">
    <property type="entry name" value="PRK05322.1"/>
    <property type="match status" value="1"/>
</dbReference>
<feature type="binding site" evidence="11">
    <location>
        <position position="163"/>
    </location>
    <ligand>
        <name>Mg(2+)</name>
        <dbReference type="ChEBI" id="CHEBI:18420"/>
    </ligand>
</feature>
<comment type="function">
    <text evidence="11">Catalyzes the transfer of the gamma-phosphate of ATP to D-galactose to form alpha-D-galactose-1-phosphate (Gal-1-P).</text>
</comment>
<dbReference type="EMBL" id="CP104064">
    <property type="protein sequence ID" value="WAH35950.1"/>
    <property type="molecule type" value="Genomic_DNA"/>
</dbReference>
<dbReference type="InterPro" id="IPR019741">
    <property type="entry name" value="Galactokinase_CS"/>
</dbReference>
<evidence type="ECO:0000313" key="16">
    <source>
        <dbReference type="EMBL" id="WAH35950.1"/>
    </source>
</evidence>
<evidence type="ECO:0000256" key="5">
    <source>
        <dbReference type="ARBA" id="ARBA00022741"/>
    </source>
</evidence>
<dbReference type="Pfam" id="PF10509">
    <property type="entry name" value="GalKase_gal_bdg"/>
    <property type="match status" value="1"/>
</dbReference>
<reference evidence="16" key="1">
    <citation type="submission" date="2022-08" db="EMBL/GenBank/DDBJ databases">
        <title>Alicyclobacillus dauci DSM2870, complete genome.</title>
        <authorList>
            <person name="Wang Q."/>
            <person name="Cai R."/>
            <person name="Wang Z."/>
        </authorList>
    </citation>
    <scope>NUCLEOTIDE SEQUENCE</scope>
    <source>
        <strain evidence="16">DSM 28700</strain>
    </source>
</reference>
<evidence type="ECO:0000256" key="10">
    <source>
        <dbReference type="ARBA" id="ARBA00023277"/>
    </source>
</evidence>
<feature type="site" description="Transition state stabilizer" evidence="11">
    <location>
        <position position="30"/>
    </location>
</feature>
<evidence type="ECO:0000256" key="2">
    <source>
        <dbReference type="ARBA" id="ARBA00022490"/>
    </source>
</evidence>
<evidence type="ECO:0000256" key="11">
    <source>
        <dbReference type="HAMAP-Rule" id="MF_00246"/>
    </source>
</evidence>
<keyword evidence="3 11" id="KW-0808">Transferase</keyword>
<gene>
    <name evidence="11" type="primary">galK</name>
    <name evidence="16" type="ORF">NZD86_17000</name>
</gene>
<feature type="binding site" evidence="11">
    <location>
        <position position="225"/>
    </location>
    <ligand>
        <name>substrate</name>
    </ligand>
</feature>
<evidence type="ECO:0000259" key="15">
    <source>
        <dbReference type="Pfam" id="PF10509"/>
    </source>
</evidence>
<keyword evidence="6 11" id="KW-0418">Kinase</keyword>
<feature type="binding site" evidence="11">
    <location>
        <position position="131"/>
    </location>
    <ligand>
        <name>Mg(2+)</name>
        <dbReference type="ChEBI" id="CHEBI:18420"/>
    </ligand>
</feature>
<dbReference type="PRINTS" id="PR00959">
    <property type="entry name" value="MEVGALKINASE"/>
</dbReference>
<name>A0ABY6YZL0_9BACL</name>
<dbReference type="Pfam" id="PF08544">
    <property type="entry name" value="GHMP_kinases_C"/>
    <property type="match status" value="1"/>
</dbReference>
<dbReference type="Pfam" id="PF00288">
    <property type="entry name" value="GHMP_kinases_N"/>
    <property type="match status" value="1"/>
</dbReference>
<keyword evidence="8 11" id="KW-0460">Magnesium</keyword>
<evidence type="ECO:0000256" key="6">
    <source>
        <dbReference type="ARBA" id="ARBA00022777"/>
    </source>
</evidence>
<evidence type="ECO:0000256" key="7">
    <source>
        <dbReference type="ARBA" id="ARBA00022840"/>
    </source>
</evidence>
<dbReference type="InterPro" id="IPR006203">
    <property type="entry name" value="GHMP_knse_ATP-bd_CS"/>
</dbReference>
<dbReference type="InterPro" id="IPR000705">
    <property type="entry name" value="Galactokinase"/>
</dbReference>
<dbReference type="InterPro" id="IPR020568">
    <property type="entry name" value="Ribosomal_Su5_D2-typ_SF"/>
</dbReference>
<dbReference type="InterPro" id="IPR036554">
    <property type="entry name" value="GHMP_kinase_C_sf"/>
</dbReference>
<dbReference type="EC" id="2.7.1.6" evidence="11 12"/>
<dbReference type="PANTHER" id="PTHR10457:SF7">
    <property type="entry name" value="GALACTOKINASE-RELATED"/>
    <property type="match status" value="1"/>
</dbReference>
<dbReference type="PROSITE" id="PS00106">
    <property type="entry name" value="GALACTOKINASE"/>
    <property type="match status" value="1"/>
</dbReference>
<comment type="catalytic activity">
    <reaction evidence="11">
        <text>alpha-D-galactose + ATP = alpha-D-galactose 1-phosphate + ADP + H(+)</text>
        <dbReference type="Rhea" id="RHEA:13553"/>
        <dbReference type="ChEBI" id="CHEBI:15378"/>
        <dbReference type="ChEBI" id="CHEBI:28061"/>
        <dbReference type="ChEBI" id="CHEBI:30616"/>
        <dbReference type="ChEBI" id="CHEBI:58336"/>
        <dbReference type="ChEBI" id="CHEBI:456216"/>
        <dbReference type="EC" id="2.7.1.6"/>
    </reaction>
</comment>
<evidence type="ECO:0000256" key="8">
    <source>
        <dbReference type="ARBA" id="ARBA00022842"/>
    </source>
</evidence>
<dbReference type="Proteomes" id="UP001164803">
    <property type="component" value="Chromosome"/>
</dbReference>
<dbReference type="SUPFAM" id="SSF54211">
    <property type="entry name" value="Ribosomal protein S5 domain 2-like"/>
    <property type="match status" value="1"/>
</dbReference>
<keyword evidence="17" id="KW-1185">Reference proteome</keyword>
<comment type="similarity">
    <text evidence="1 11">Belongs to the GHMP kinase family. GalK subfamily.</text>
</comment>
<comment type="subcellular location">
    <subcellularLocation>
        <location evidence="11">Cytoplasm</location>
    </subcellularLocation>
</comment>
<dbReference type="InterPro" id="IPR022963">
    <property type="entry name" value="Galactokinase_bac"/>
</dbReference>
<feature type="binding site" evidence="11">
    <location>
        <begin position="125"/>
        <end position="131"/>
    </location>
    <ligand>
        <name>ATP</name>
        <dbReference type="ChEBI" id="CHEBI:30616"/>
    </ligand>
</feature>
<dbReference type="Gene3D" id="3.30.70.890">
    <property type="entry name" value="GHMP kinase, C-terminal domain"/>
    <property type="match status" value="1"/>
</dbReference>
<keyword evidence="2 11" id="KW-0963">Cytoplasm</keyword>
<evidence type="ECO:0000256" key="9">
    <source>
        <dbReference type="ARBA" id="ARBA00023144"/>
    </source>
</evidence>
<sequence length="397" mass="44164">MHEQETLWRQFEQFSPGPRQAVRMFFAPGRVNLIGEHTDYNGGFVFPAALTMGVWAWVRTRTDGIVRFYSMEFPQAVERKLSSLRYDNEDDYANYPKGVIDAIQSSLHVTFTGGDFFFYSNLPNGAGLSSSAALEVVTGTAVSSLSGESIGPEQIARLSQHAENHFVGVNCGIMDQFAVAMGRRDHAISLNCQTLEYTLVPVVLGDYRLVISNTNHRRGLADSKYNERRQECEDALSRVSHLDAGWAYLADIPESRWQEVYEVLENEPVLLKRARHIMTENKRAKDAVRVLSAGDLEQFGCLMNQSHESLRDDYEVTGTALDALVEAAWEVEGCIGSRMTGAGFGGCTVSIVRADRVEAFQSLVAKRYTEQTALEPTFYVSSIGDGARELDEGEIAK</sequence>
<dbReference type="InterPro" id="IPR006204">
    <property type="entry name" value="GHMP_kinase_N_dom"/>
</dbReference>
<dbReference type="Gene3D" id="3.30.230.10">
    <property type="match status" value="1"/>
</dbReference>
<feature type="binding site" evidence="11">
    <location>
        <begin position="36"/>
        <end position="39"/>
    </location>
    <ligand>
        <name>substrate</name>
    </ligand>
</feature>
<evidence type="ECO:0000256" key="4">
    <source>
        <dbReference type="ARBA" id="ARBA00022723"/>
    </source>
</evidence>
<keyword evidence="5 11" id="KW-0547">Nucleotide-binding</keyword>